<keyword evidence="4" id="KW-1185">Reference proteome</keyword>
<dbReference type="Gramene" id="ERM96242">
    <property type="protein sequence ID" value="ERM96242"/>
    <property type="gene ID" value="AMTR_s00001p00141780"/>
</dbReference>
<dbReference type="Gene3D" id="1.25.40.10">
    <property type="entry name" value="Tetratricopeptide repeat domain"/>
    <property type="match status" value="2"/>
</dbReference>
<protein>
    <recommendedName>
        <fullName evidence="5">Pentacotripeptide-repeat region of PRORP domain-containing protein</fullName>
    </recommendedName>
</protein>
<dbReference type="GO" id="GO:0003723">
    <property type="term" value="F:RNA binding"/>
    <property type="evidence" value="ECO:0007669"/>
    <property type="project" value="InterPro"/>
</dbReference>
<sequence length="222" mass="24649">MQMQGLKSNHFSFPFVLKACSAMGDLEKGKEIHRDAMMAGMDDHTYVCNWLRAMYARCGGLTDARQVFDEMPERDVISWNSMIAGYSQNDRPKEALELFHGMLLGFRVGLDGANISPNAITFVYVLLACAHVGLVDVARQWFQAMRDDHSLEPSGEHYACMVDALGRAGLLDEAMTLINSMPFEPGADVWGSLLGACRIHKDVSLAERAAERVFMLDPLNEG</sequence>
<dbReference type="FunFam" id="1.25.40.10:FF:000090">
    <property type="entry name" value="Pentatricopeptide repeat-containing protein, chloroplastic"/>
    <property type="match status" value="1"/>
</dbReference>
<evidence type="ECO:0000256" key="1">
    <source>
        <dbReference type="ARBA" id="ARBA00022737"/>
    </source>
</evidence>
<dbReference type="InterPro" id="IPR002885">
    <property type="entry name" value="PPR_rpt"/>
</dbReference>
<evidence type="ECO:0000313" key="3">
    <source>
        <dbReference type="EMBL" id="ERM96242.1"/>
    </source>
</evidence>
<dbReference type="NCBIfam" id="TIGR00756">
    <property type="entry name" value="PPR"/>
    <property type="match status" value="2"/>
</dbReference>
<feature type="repeat" description="PPR" evidence="2">
    <location>
        <begin position="75"/>
        <end position="105"/>
    </location>
</feature>
<dbReference type="Proteomes" id="UP000017836">
    <property type="component" value="Unassembled WGS sequence"/>
</dbReference>
<evidence type="ECO:0008006" key="5">
    <source>
        <dbReference type="Google" id="ProtNLM"/>
    </source>
</evidence>
<name>W1NKB9_AMBTC</name>
<dbReference type="HOGENOM" id="CLU_002706_0_0_1"/>
<evidence type="ECO:0000313" key="4">
    <source>
        <dbReference type="Proteomes" id="UP000017836"/>
    </source>
</evidence>
<dbReference type="OMA" id="LMENIYA"/>
<dbReference type="InterPro" id="IPR011990">
    <property type="entry name" value="TPR-like_helical_dom_sf"/>
</dbReference>
<keyword evidence="1" id="KW-0677">Repeat</keyword>
<proteinExistence type="predicted"/>
<accession>W1NKB9</accession>
<dbReference type="eggNOG" id="KOG4197">
    <property type="taxonomic scope" value="Eukaryota"/>
</dbReference>
<reference evidence="4" key="1">
    <citation type="journal article" date="2013" name="Science">
        <title>The Amborella genome and the evolution of flowering plants.</title>
        <authorList>
            <consortium name="Amborella Genome Project"/>
        </authorList>
    </citation>
    <scope>NUCLEOTIDE SEQUENCE [LARGE SCALE GENOMIC DNA]</scope>
</reference>
<gene>
    <name evidence="3" type="ORF">AMTR_s00001p00141780</name>
</gene>
<dbReference type="PANTHER" id="PTHR47926:SF533">
    <property type="entry name" value="DYW DOMAIN-CONTAINING PROTEIN"/>
    <property type="match status" value="1"/>
</dbReference>
<dbReference type="EMBL" id="KI397142">
    <property type="protein sequence ID" value="ERM96242.1"/>
    <property type="molecule type" value="Genomic_DNA"/>
</dbReference>
<dbReference type="GO" id="GO:0009451">
    <property type="term" value="P:RNA modification"/>
    <property type="evidence" value="ECO:0007669"/>
    <property type="project" value="InterPro"/>
</dbReference>
<dbReference type="InterPro" id="IPR046960">
    <property type="entry name" value="PPR_At4g14850-like_plant"/>
</dbReference>
<dbReference type="AlphaFoldDB" id="W1NKB9"/>
<dbReference type="PROSITE" id="PS51375">
    <property type="entry name" value="PPR"/>
    <property type="match status" value="1"/>
</dbReference>
<organism evidence="3 4">
    <name type="scientific">Amborella trichopoda</name>
    <dbReference type="NCBI Taxonomy" id="13333"/>
    <lineage>
        <taxon>Eukaryota</taxon>
        <taxon>Viridiplantae</taxon>
        <taxon>Streptophyta</taxon>
        <taxon>Embryophyta</taxon>
        <taxon>Tracheophyta</taxon>
        <taxon>Spermatophyta</taxon>
        <taxon>Magnoliopsida</taxon>
        <taxon>Amborellales</taxon>
        <taxon>Amborellaceae</taxon>
        <taxon>Amborella</taxon>
    </lineage>
</organism>
<dbReference type="Pfam" id="PF01535">
    <property type="entry name" value="PPR"/>
    <property type="match status" value="3"/>
</dbReference>
<evidence type="ECO:0000256" key="2">
    <source>
        <dbReference type="PROSITE-ProRule" id="PRU00708"/>
    </source>
</evidence>
<dbReference type="PANTHER" id="PTHR47926">
    <property type="entry name" value="PENTATRICOPEPTIDE REPEAT-CONTAINING PROTEIN"/>
    <property type="match status" value="1"/>
</dbReference>